<accession>J4H2X2</accession>
<sequence length="110" mass="12600">MLGKEYLTRRPAFLFLKLTHPERRRRRLPSVVLMLMVSSPESTTSFFGGIASRVDVQDRKVNTGTSMFIWRTTLESDSRWADEQTSRVAVVPVLDAVPLTYMITLHSTQL</sequence>
<proteinExistence type="predicted"/>
<keyword evidence="2" id="KW-1185">Reference proteome</keyword>
<dbReference type="GeneID" id="24097180"/>
<dbReference type="InParanoid" id="J4H2X2"/>
<protein>
    <submittedName>
        <fullName evidence="1">Uncharacterized protein</fullName>
    </submittedName>
</protein>
<dbReference type="HOGENOM" id="CLU_2171089_0_0_1"/>
<dbReference type="AlphaFoldDB" id="J4H2X2"/>
<organism evidence="1 2">
    <name type="scientific">Fibroporia radiculosa</name>
    <dbReference type="NCBI Taxonomy" id="599839"/>
    <lineage>
        <taxon>Eukaryota</taxon>
        <taxon>Fungi</taxon>
        <taxon>Dikarya</taxon>
        <taxon>Basidiomycota</taxon>
        <taxon>Agaricomycotina</taxon>
        <taxon>Agaricomycetes</taxon>
        <taxon>Polyporales</taxon>
        <taxon>Fibroporiaceae</taxon>
        <taxon>Fibroporia</taxon>
    </lineage>
</organism>
<evidence type="ECO:0000313" key="2">
    <source>
        <dbReference type="Proteomes" id="UP000006352"/>
    </source>
</evidence>
<dbReference type="RefSeq" id="XP_012181552.1">
    <property type="nucleotide sequence ID" value="XM_012326162.1"/>
</dbReference>
<name>J4H2X2_9APHY</name>
<gene>
    <name evidence="1" type="ORF">FIBRA_04354</name>
</gene>
<dbReference type="Proteomes" id="UP000006352">
    <property type="component" value="Unassembled WGS sequence"/>
</dbReference>
<evidence type="ECO:0000313" key="1">
    <source>
        <dbReference type="EMBL" id="CCM02269.1"/>
    </source>
</evidence>
<reference evidence="1 2" key="1">
    <citation type="journal article" date="2012" name="Appl. Environ. Microbiol.">
        <title>Short-read sequencing for genomic analysis of the brown rot fungus Fibroporia radiculosa.</title>
        <authorList>
            <person name="Tang J.D."/>
            <person name="Perkins A.D."/>
            <person name="Sonstegard T.S."/>
            <person name="Schroeder S.G."/>
            <person name="Burgess S.C."/>
            <person name="Diehl S.V."/>
        </authorList>
    </citation>
    <scope>NUCLEOTIDE SEQUENCE [LARGE SCALE GENOMIC DNA]</scope>
    <source>
        <strain evidence="1 2">TFFH 294</strain>
    </source>
</reference>
<dbReference type="EMBL" id="HE797072">
    <property type="protein sequence ID" value="CCM02269.1"/>
    <property type="molecule type" value="Genomic_DNA"/>
</dbReference>